<dbReference type="RefSeq" id="WP_081638928.1">
    <property type="nucleotide sequence ID" value="NZ_JAWHKF010000008.1"/>
</dbReference>
<dbReference type="STRING" id="33007.HMPREF3198_00237"/>
<evidence type="ECO:0000256" key="10">
    <source>
        <dbReference type="SAM" id="Phobius"/>
    </source>
</evidence>
<feature type="transmembrane region" description="Helical" evidence="10">
    <location>
        <begin position="209"/>
        <end position="235"/>
    </location>
</feature>
<evidence type="ECO:0000256" key="3">
    <source>
        <dbReference type="ARBA" id="ARBA00022449"/>
    </source>
</evidence>
<comment type="subcellular location">
    <subcellularLocation>
        <location evidence="1">Cell membrane</location>
        <topology evidence="1">Multi-pass membrane protein</topology>
    </subcellularLocation>
    <subcellularLocation>
        <location evidence="9">Membrane</location>
        <topology evidence="9">Multi-pass membrane protein</topology>
    </subcellularLocation>
</comment>
<evidence type="ECO:0000256" key="7">
    <source>
        <dbReference type="ARBA" id="ARBA00023065"/>
    </source>
</evidence>
<feature type="transmembrane region" description="Helical" evidence="10">
    <location>
        <begin position="303"/>
        <end position="321"/>
    </location>
</feature>
<dbReference type="InterPro" id="IPR007182">
    <property type="entry name" value="MnhB"/>
</dbReference>
<evidence type="ECO:0000259" key="12">
    <source>
        <dbReference type="Pfam" id="PF00662"/>
    </source>
</evidence>
<evidence type="ECO:0000256" key="8">
    <source>
        <dbReference type="ARBA" id="ARBA00023136"/>
    </source>
</evidence>
<dbReference type="InterPro" id="IPR001516">
    <property type="entry name" value="Proton_antipo_N"/>
</dbReference>
<dbReference type="InterPro" id="IPR001750">
    <property type="entry name" value="ND/Mrp_TM"/>
</dbReference>
<evidence type="ECO:0000313" key="17">
    <source>
        <dbReference type="Proteomes" id="UP000235122"/>
    </source>
</evidence>
<feature type="transmembrane region" description="Helical" evidence="10">
    <location>
        <begin position="940"/>
        <end position="961"/>
    </location>
</feature>
<dbReference type="InterPro" id="IPR025383">
    <property type="entry name" value="MrpA_C/MbhD"/>
</dbReference>
<feature type="transmembrane region" description="Helical" evidence="10">
    <location>
        <begin position="109"/>
        <end position="126"/>
    </location>
</feature>
<feature type="transmembrane region" description="Helical" evidence="10">
    <location>
        <begin position="372"/>
        <end position="395"/>
    </location>
</feature>
<feature type="transmembrane region" description="Helical" evidence="10">
    <location>
        <begin position="272"/>
        <end position="294"/>
    </location>
</feature>
<dbReference type="Pfam" id="PF13244">
    <property type="entry name" value="MbhD"/>
    <property type="match status" value="1"/>
</dbReference>
<feature type="domain" description="MrpA C-terminal/MbhD" evidence="14">
    <location>
        <begin position="626"/>
        <end position="690"/>
    </location>
</feature>
<feature type="domain" description="MrpA C-terminal/MbhE" evidence="15">
    <location>
        <begin position="704"/>
        <end position="784"/>
    </location>
</feature>
<dbReference type="NCBIfam" id="NF009284">
    <property type="entry name" value="PRK12644.1"/>
    <property type="match status" value="1"/>
</dbReference>
<proteinExistence type="predicted"/>
<accession>A0A2I1IMF3</accession>
<sequence length="980" mass="101980">MLVLVLLSLFVIFGAIAGLAVGRYSGRGYALAFIPFVATLGWALANTRRAFAAPLTTCLSWVSDLGLELSFRLDPLAWVMTLVVAGVGAAIVVYCAFYFPPNAAGRARFAAIFTWFGGSMLALVWANHTLIIYTAWELTSVFSFLLIGHHYRSRAARAAARQAFVVTTFGSLTMFGGFMILGACPGGSFQVDQLVTLAQNGELLKGHPAALAVGAILVIFGILTKSALIPFHFWLPAAMAAPTPVSAFLHAATLVKAGVYLALRLTPGFAGIAGWSLILCLFGGATLVVGGWLAIRQTDLKRVLAYGTVSQLGLITSLAGYGNRATMLAALALVGAHATFKSCLFLTTGTVEKIAGSRDIRELSGVGRTHPFLAAIGAAAAASMAGFPLTLGYLGKEAGLHTLLHQGGGGIALLCVITGGSVLTAAYSLRWWFGAFAGKVLPGHKLAALLSGKEAPVGTYPAVALIAVPGFLAAITVSGGFFPGSVTDLFAPHAQTQQQGLLATSNEAGHLALWSGIVPALLTALILGCGYLCFRWRGKIIRVAKRLALPEPARAPSVYRLLIRGLEAGAGRLTSLTQSGSLPVDISIISAVFALAVGAGLVNALPGATWPQLRIYDNFLQVLAVVIVLGATVVVVRARRRMKAILGLGAMGVGMATLWAVQGAPDLALTQLVVEAFTIIVFVLVLRFLPTHFSDRPLRSSRWVRIVIATLVGAVTSGGVFLAATSRLEDPVSVLLPEEVLQFGYGHNIVNVILVDVRAWDTVGELSVLLIAVTGVTALIFRSNLAGRLSVSAPSLRSQVAKAASKTSFSSRWLAGASALEGEKRSLMLEVAARVLYPTLLVASIWLLLVGHNSPGGGFAGGMLAASALSIRYLAGGHYELTLAAPFSPGAILGAGLSVAAASGIIPVFAGGAPFQTMPVDIPFGPLGTLHFTTAMGLDIGVYLVVVGVAVDILGALGAALDREEERGTQLISTSKGPQK</sequence>
<feature type="transmembrane region" description="Helical" evidence="10">
    <location>
        <begin position="462"/>
        <end position="482"/>
    </location>
</feature>
<dbReference type="Pfam" id="PF00361">
    <property type="entry name" value="Proton_antipo_M"/>
    <property type="match status" value="1"/>
</dbReference>
<keyword evidence="3" id="KW-0050">Antiport</keyword>
<dbReference type="GeneID" id="35866918"/>
<keyword evidence="17" id="KW-1185">Reference proteome</keyword>
<dbReference type="Pfam" id="PF04039">
    <property type="entry name" value="MnhB"/>
    <property type="match status" value="1"/>
</dbReference>
<keyword evidence="7" id="KW-0406">Ion transport</keyword>
<comment type="caution">
    <text evidence="16">The sequence shown here is derived from an EMBL/GenBank/DDBJ whole genome shotgun (WGS) entry which is preliminary data.</text>
</comment>
<dbReference type="PANTHER" id="PTHR43373:SF1">
    <property type="entry name" value="NA(+)_H(+) ANTIPORTER SUBUNIT A"/>
    <property type="match status" value="1"/>
</dbReference>
<dbReference type="InterPro" id="IPR050616">
    <property type="entry name" value="CPA3_Na-H_Antiporter_A"/>
</dbReference>
<dbReference type="PANTHER" id="PTHR43373">
    <property type="entry name" value="NA(+)/H(+) ANTIPORTER SUBUNIT"/>
    <property type="match status" value="1"/>
</dbReference>
<dbReference type="Proteomes" id="UP000235122">
    <property type="component" value="Unassembled WGS sequence"/>
</dbReference>
<feature type="transmembrane region" description="Helical" evidence="10">
    <location>
        <begin position="407"/>
        <end position="429"/>
    </location>
</feature>
<feature type="transmembrane region" description="Helical" evidence="10">
    <location>
        <begin position="887"/>
        <end position="910"/>
    </location>
</feature>
<evidence type="ECO:0000256" key="1">
    <source>
        <dbReference type="ARBA" id="ARBA00004651"/>
    </source>
</evidence>
<feature type="transmembrane region" description="Helical" evidence="10">
    <location>
        <begin position="132"/>
        <end position="151"/>
    </location>
</feature>
<feature type="transmembrane region" description="Helical" evidence="10">
    <location>
        <begin position="618"/>
        <end position="637"/>
    </location>
</feature>
<keyword evidence="4" id="KW-1003">Cell membrane</keyword>
<feature type="domain" description="NADH:quinone oxidoreductase/Mrp antiporter transmembrane" evidence="11">
    <location>
        <begin position="126"/>
        <end position="417"/>
    </location>
</feature>
<dbReference type="InterPro" id="IPR046806">
    <property type="entry name" value="MrpA_C/MbhE"/>
</dbReference>
<dbReference type="Pfam" id="PF00662">
    <property type="entry name" value="Proton_antipo_N"/>
    <property type="match status" value="1"/>
</dbReference>
<feature type="transmembrane region" description="Helical" evidence="10">
    <location>
        <begin position="668"/>
        <end position="690"/>
    </location>
</feature>
<dbReference type="GO" id="GO:0015297">
    <property type="term" value="F:antiporter activity"/>
    <property type="evidence" value="ECO:0007669"/>
    <property type="project" value="UniProtKB-KW"/>
</dbReference>
<gene>
    <name evidence="16" type="ORF">CYJ19_05525</name>
</gene>
<feature type="transmembrane region" description="Helical" evidence="10">
    <location>
        <begin position="763"/>
        <end position="781"/>
    </location>
</feature>
<evidence type="ECO:0000259" key="14">
    <source>
        <dbReference type="Pfam" id="PF13244"/>
    </source>
</evidence>
<feature type="transmembrane region" description="Helical" evidence="10">
    <location>
        <begin position="582"/>
        <end position="606"/>
    </location>
</feature>
<feature type="transmembrane region" description="Helical" evidence="10">
    <location>
        <begin position="511"/>
        <end position="534"/>
    </location>
</feature>
<evidence type="ECO:0000259" key="15">
    <source>
        <dbReference type="Pfam" id="PF20501"/>
    </source>
</evidence>
<organism evidence="16 17">
    <name type="scientific">Winkia neuii</name>
    <dbReference type="NCBI Taxonomy" id="33007"/>
    <lineage>
        <taxon>Bacteria</taxon>
        <taxon>Bacillati</taxon>
        <taxon>Actinomycetota</taxon>
        <taxon>Actinomycetes</taxon>
        <taxon>Actinomycetales</taxon>
        <taxon>Actinomycetaceae</taxon>
        <taxon>Winkia</taxon>
    </lineage>
</organism>
<feature type="transmembrane region" description="Helical" evidence="10">
    <location>
        <begin position="831"/>
        <end position="850"/>
    </location>
</feature>
<evidence type="ECO:0000256" key="5">
    <source>
        <dbReference type="ARBA" id="ARBA00022692"/>
    </source>
</evidence>
<evidence type="ECO:0000259" key="13">
    <source>
        <dbReference type="Pfam" id="PF04039"/>
    </source>
</evidence>
<feature type="transmembrane region" description="Helical" evidence="10">
    <location>
        <begin position="327"/>
        <end position="351"/>
    </location>
</feature>
<dbReference type="GO" id="GO:0006811">
    <property type="term" value="P:monoatomic ion transport"/>
    <property type="evidence" value="ECO:0007669"/>
    <property type="project" value="UniProtKB-KW"/>
</dbReference>
<feature type="domain" description="NADH-Ubiquinone oxidoreductase (complex I) chain 5 N-terminal" evidence="12">
    <location>
        <begin position="62"/>
        <end position="109"/>
    </location>
</feature>
<evidence type="ECO:0000256" key="4">
    <source>
        <dbReference type="ARBA" id="ARBA00022475"/>
    </source>
</evidence>
<keyword evidence="2" id="KW-0813">Transport</keyword>
<reference evidence="16 17" key="1">
    <citation type="submission" date="2017-12" db="EMBL/GenBank/DDBJ databases">
        <title>Phylogenetic diversity of female urinary microbiome.</title>
        <authorList>
            <person name="Thomas-White K."/>
            <person name="Wolfe A.J."/>
        </authorList>
    </citation>
    <scope>NUCLEOTIDE SEQUENCE [LARGE SCALE GENOMIC DNA]</scope>
    <source>
        <strain evidence="16 17">UMB0402</strain>
    </source>
</reference>
<dbReference type="PRINTS" id="PR01434">
    <property type="entry name" value="NADHDHGNASE5"/>
</dbReference>
<feature type="transmembrane region" description="Helical" evidence="10">
    <location>
        <begin position="644"/>
        <end position="662"/>
    </location>
</feature>
<evidence type="ECO:0000256" key="6">
    <source>
        <dbReference type="ARBA" id="ARBA00022989"/>
    </source>
</evidence>
<dbReference type="Pfam" id="PF20501">
    <property type="entry name" value="MbhE"/>
    <property type="match status" value="1"/>
</dbReference>
<evidence type="ECO:0000256" key="9">
    <source>
        <dbReference type="RuleBase" id="RU000320"/>
    </source>
</evidence>
<feature type="transmembrane region" description="Helical" evidence="10">
    <location>
        <begin position="856"/>
        <end position="875"/>
    </location>
</feature>
<name>A0A2I1IMF3_9ACTO</name>
<evidence type="ECO:0000259" key="11">
    <source>
        <dbReference type="Pfam" id="PF00361"/>
    </source>
</evidence>
<feature type="transmembrane region" description="Helical" evidence="10">
    <location>
        <begin position="77"/>
        <end position="97"/>
    </location>
</feature>
<keyword evidence="8 10" id="KW-0472">Membrane</keyword>
<feature type="domain" description="Na+/H+ antiporter MnhB subunit-related protein" evidence="13">
    <location>
        <begin position="828"/>
        <end position="951"/>
    </location>
</feature>
<keyword evidence="5 9" id="KW-0812">Transmembrane</keyword>
<dbReference type="AlphaFoldDB" id="A0A2I1IMF3"/>
<dbReference type="GO" id="GO:0005886">
    <property type="term" value="C:plasma membrane"/>
    <property type="evidence" value="ECO:0007669"/>
    <property type="project" value="UniProtKB-SubCell"/>
</dbReference>
<protein>
    <submittedName>
        <fullName evidence="16">Na+/H+ antiporter subunit A</fullName>
    </submittedName>
</protein>
<evidence type="ECO:0000313" key="16">
    <source>
        <dbReference type="EMBL" id="PKY72311.1"/>
    </source>
</evidence>
<evidence type="ECO:0000256" key="2">
    <source>
        <dbReference type="ARBA" id="ARBA00022448"/>
    </source>
</evidence>
<feature type="transmembrane region" description="Helical" evidence="10">
    <location>
        <begin position="702"/>
        <end position="724"/>
    </location>
</feature>
<feature type="transmembrane region" description="Helical" evidence="10">
    <location>
        <begin position="28"/>
        <end position="45"/>
    </location>
</feature>
<feature type="transmembrane region" description="Helical" evidence="10">
    <location>
        <begin position="163"/>
        <end position="189"/>
    </location>
</feature>
<keyword evidence="6 10" id="KW-1133">Transmembrane helix</keyword>
<dbReference type="EMBL" id="PKKO01000003">
    <property type="protein sequence ID" value="PKY72311.1"/>
    <property type="molecule type" value="Genomic_DNA"/>
</dbReference>